<accession>A0A098Y3R2</accession>
<dbReference type="Proteomes" id="UP000029713">
    <property type="component" value="Unassembled WGS sequence"/>
</dbReference>
<protein>
    <submittedName>
        <fullName evidence="6">Antitermination regulator</fullName>
    </submittedName>
</protein>
<evidence type="ECO:0000256" key="3">
    <source>
        <dbReference type="ARBA" id="ARBA00023015"/>
    </source>
</evidence>
<sequence>MELLVSNTTSSSSATRSALQQINSLVLREHSMDTLLQAVVDATKATLPGYVDSSISLVVGNRPTTAVYSGQLALDLDESQYERGHGPCLHAATTGELVEITDARSDTRWPDYTSRAVERGSRSSLSVPLPMTGLQAGLNVYATEPRAFDDDTRTAAEEFARAAAVSISNMHAYQTARDVADNLEVAMQSRSVIDQAKGILMERHELTAEQAFQVLVHASQGTNRKLREVADHLVATGELVQPRRRR</sequence>
<dbReference type="InterPro" id="IPR029016">
    <property type="entry name" value="GAF-like_dom_sf"/>
</dbReference>
<dbReference type="SMART" id="SM01012">
    <property type="entry name" value="ANTAR"/>
    <property type="match status" value="1"/>
</dbReference>
<reference evidence="6 7" key="1">
    <citation type="submission" date="2014-07" db="EMBL/GenBank/DDBJ databases">
        <title>Biosystematic studies on Modestobacter strains isolated from extreme hyper-arid desert soil and from historic building.</title>
        <authorList>
            <person name="Bukarasam K."/>
            <person name="Bull A."/>
            <person name="Girard G."/>
            <person name="van Wezel G."/>
            <person name="Goodfellow M."/>
        </authorList>
    </citation>
    <scope>NUCLEOTIDE SEQUENCE [LARGE SCALE GENOMIC DNA]</scope>
    <source>
        <strain evidence="6 7">KNN45-2b</strain>
    </source>
</reference>
<dbReference type="PROSITE" id="PS50921">
    <property type="entry name" value="ANTAR"/>
    <property type="match status" value="1"/>
</dbReference>
<keyword evidence="1" id="KW-0808">Transferase</keyword>
<dbReference type="GO" id="GO:0003723">
    <property type="term" value="F:RNA binding"/>
    <property type="evidence" value="ECO:0007669"/>
    <property type="project" value="InterPro"/>
</dbReference>
<dbReference type="Gene3D" id="1.10.10.10">
    <property type="entry name" value="Winged helix-like DNA-binding domain superfamily/Winged helix DNA-binding domain"/>
    <property type="match status" value="1"/>
</dbReference>
<name>A0A098Y3R2_9ACTN</name>
<evidence type="ECO:0000256" key="4">
    <source>
        <dbReference type="ARBA" id="ARBA00023163"/>
    </source>
</evidence>
<gene>
    <name evidence="6" type="ORF">IN07_19340</name>
</gene>
<dbReference type="SUPFAM" id="SSF55781">
    <property type="entry name" value="GAF domain-like"/>
    <property type="match status" value="1"/>
</dbReference>
<evidence type="ECO:0000259" key="5">
    <source>
        <dbReference type="PROSITE" id="PS50921"/>
    </source>
</evidence>
<keyword evidence="3" id="KW-0805">Transcription regulation</keyword>
<dbReference type="EMBL" id="JPMX01000091">
    <property type="protein sequence ID" value="KGH45107.1"/>
    <property type="molecule type" value="Genomic_DNA"/>
</dbReference>
<dbReference type="SUPFAM" id="SSF52172">
    <property type="entry name" value="CheY-like"/>
    <property type="match status" value="1"/>
</dbReference>
<dbReference type="Gene3D" id="3.30.450.40">
    <property type="match status" value="1"/>
</dbReference>
<dbReference type="STRING" id="1522368.IN07_19340"/>
<dbReference type="Pfam" id="PF03861">
    <property type="entry name" value="ANTAR"/>
    <property type="match status" value="1"/>
</dbReference>
<dbReference type="InterPro" id="IPR005561">
    <property type="entry name" value="ANTAR"/>
</dbReference>
<dbReference type="InterPro" id="IPR011006">
    <property type="entry name" value="CheY-like_superfamily"/>
</dbReference>
<evidence type="ECO:0000313" key="7">
    <source>
        <dbReference type="Proteomes" id="UP000029713"/>
    </source>
</evidence>
<evidence type="ECO:0000313" key="6">
    <source>
        <dbReference type="EMBL" id="KGH45107.1"/>
    </source>
</evidence>
<keyword evidence="4" id="KW-0804">Transcription</keyword>
<proteinExistence type="predicted"/>
<dbReference type="InterPro" id="IPR012074">
    <property type="entry name" value="GAF_ANTAR"/>
</dbReference>
<evidence type="ECO:0000256" key="1">
    <source>
        <dbReference type="ARBA" id="ARBA00022679"/>
    </source>
</evidence>
<comment type="caution">
    <text evidence="6">The sequence shown here is derived from an EMBL/GenBank/DDBJ whole genome shotgun (WGS) entry which is preliminary data.</text>
</comment>
<keyword evidence="2" id="KW-0418">Kinase</keyword>
<evidence type="ECO:0000256" key="2">
    <source>
        <dbReference type="ARBA" id="ARBA00022777"/>
    </source>
</evidence>
<dbReference type="SMART" id="SM00065">
    <property type="entry name" value="GAF"/>
    <property type="match status" value="1"/>
</dbReference>
<dbReference type="AlphaFoldDB" id="A0A098Y3R2"/>
<keyword evidence="7" id="KW-1185">Reference proteome</keyword>
<dbReference type="InterPro" id="IPR003018">
    <property type="entry name" value="GAF"/>
</dbReference>
<dbReference type="Pfam" id="PF13185">
    <property type="entry name" value="GAF_2"/>
    <property type="match status" value="1"/>
</dbReference>
<dbReference type="OrthoDB" id="4929862at2"/>
<organism evidence="6 7">
    <name type="scientific">Modestobacter caceresii</name>
    <dbReference type="NCBI Taxonomy" id="1522368"/>
    <lineage>
        <taxon>Bacteria</taxon>
        <taxon>Bacillati</taxon>
        <taxon>Actinomycetota</taxon>
        <taxon>Actinomycetes</taxon>
        <taxon>Geodermatophilales</taxon>
        <taxon>Geodermatophilaceae</taxon>
        <taxon>Modestobacter</taxon>
    </lineage>
</organism>
<feature type="domain" description="ANTAR" evidence="5">
    <location>
        <begin position="173"/>
        <end position="234"/>
    </location>
</feature>
<dbReference type="InterPro" id="IPR036388">
    <property type="entry name" value="WH-like_DNA-bd_sf"/>
</dbReference>
<dbReference type="PIRSF" id="PIRSF036625">
    <property type="entry name" value="GAF_ANTAR"/>
    <property type="match status" value="1"/>
</dbReference>
<dbReference type="GO" id="GO:0016301">
    <property type="term" value="F:kinase activity"/>
    <property type="evidence" value="ECO:0007669"/>
    <property type="project" value="UniProtKB-KW"/>
</dbReference>